<dbReference type="GeneID" id="19905367"/>
<reference evidence="3" key="1">
    <citation type="submission" date="2012-06" db="EMBL/GenBank/DDBJ databases">
        <title>The genome sequence of Coniosporium apollinis CBS 100218.</title>
        <authorList>
            <consortium name="The Broad Institute Genome Sequencing Platform"/>
            <person name="Cuomo C."/>
            <person name="Gorbushina A."/>
            <person name="Noack S."/>
            <person name="Walker B."/>
            <person name="Young S.K."/>
            <person name="Zeng Q."/>
            <person name="Gargeya S."/>
            <person name="Fitzgerald M."/>
            <person name="Haas B."/>
            <person name="Abouelleil A."/>
            <person name="Alvarado L."/>
            <person name="Arachchi H.M."/>
            <person name="Berlin A.M."/>
            <person name="Chapman S.B."/>
            <person name="Goldberg J."/>
            <person name="Griggs A."/>
            <person name="Gujja S."/>
            <person name="Hansen M."/>
            <person name="Howarth C."/>
            <person name="Imamovic A."/>
            <person name="Larimer J."/>
            <person name="McCowan C."/>
            <person name="Montmayeur A."/>
            <person name="Murphy C."/>
            <person name="Neiman D."/>
            <person name="Pearson M."/>
            <person name="Priest M."/>
            <person name="Roberts A."/>
            <person name="Saif S."/>
            <person name="Shea T."/>
            <person name="Sisk P."/>
            <person name="Sykes S."/>
            <person name="Wortman J."/>
            <person name="Nusbaum C."/>
            <person name="Birren B."/>
        </authorList>
    </citation>
    <scope>NUCLEOTIDE SEQUENCE [LARGE SCALE GENOMIC DNA]</scope>
    <source>
        <strain evidence="3">CBS 100218</strain>
    </source>
</reference>
<dbReference type="EMBL" id="JH767601">
    <property type="protein sequence ID" value="EON68798.1"/>
    <property type="molecule type" value="Genomic_DNA"/>
</dbReference>
<dbReference type="RefSeq" id="XP_007784115.1">
    <property type="nucleotide sequence ID" value="XM_007785925.1"/>
</dbReference>
<dbReference type="Proteomes" id="UP000016924">
    <property type="component" value="Unassembled WGS sequence"/>
</dbReference>
<evidence type="ECO:0000313" key="2">
    <source>
        <dbReference type="EMBL" id="EON68798.1"/>
    </source>
</evidence>
<evidence type="ECO:0000256" key="1">
    <source>
        <dbReference type="SAM" id="MobiDB-lite"/>
    </source>
</evidence>
<proteinExistence type="predicted"/>
<sequence>MPTYNSYGTMEKRSSDERSSCRSDHDIKMNEIHVRRLSNASDFGQSPLGSCGYDLDLEEVSIGRPPVVVDFELGALRCDKCVKEDESKAMA</sequence>
<accession>R7Z3W6</accession>
<feature type="region of interest" description="Disordered" evidence="1">
    <location>
        <begin position="1"/>
        <end position="25"/>
    </location>
</feature>
<organism evidence="2 3">
    <name type="scientific">Coniosporium apollinis (strain CBS 100218)</name>
    <name type="common">Rock-inhabiting black yeast</name>
    <dbReference type="NCBI Taxonomy" id="1168221"/>
    <lineage>
        <taxon>Eukaryota</taxon>
        <taxon>Fungi</taxon>
        <taxon>Dikarya</taxon>
        <taxon>Ascomycota</taxon>
        <taxon>Pezizomycotina</taxon>
        <taxon>Dothideomycetes</taxon>
        <taxon>Dothideomycetes incertae sedis</taxon>
        <taxon>Coniosporium</taxon>
    </lineage>
</organism>
<protein>
    <submittedName>
        <fullName evidence="2">Uncharacterized protein</fullName>
    </submittedName>
</protein>
<dbReference type="AlphaFoldDB" id="R7Z3W6"/>
<keyword evidence="3" id="KW-1185">Reference proteome</keyword>
<dbReference type="OrthoDB" id="10444424at2759"/>
<gene>
    <name evidence="2" type="ORF">W97_08056</name>
</gene>
<feature type="compositionally biased region" description="Basic and acidic residues" evidence="1">
    <location>
        <begin position="10"/>
        <end position="25"/>
    </location>
</feature>
<name>R7Z3W6_CONA1</name>
<evidence type="ECO:0000313" key="3">
    <source>
        <dbReference type="Proteomes" id="UP000016924"/>
    </source>
</evidence>
<dbReference type="HOGENOM" id="CLU_2426934_0_0_1"/>